<dbReference type="Pfam" id="PF00069">
    <property type="entry name" value="Pkinase"/>
    <property type="match status" value="1"/>
</dbReference>
<dbReference type="Gene3D" id="1.10.510.10">
    <property type="entry name" value="Transferase(Phosphotransferase) domain 1"/>
    <property type="match status" value="1"/>
</dbReference>
<reference evidence="5" key="1">
    <citation type="submission" date="2023-10" db="EMBL/GenBank/DDBJ databases">
        <authorList>
            <person name="Chen Y."/>
            <person name="Shah S."/>
            <person name="Dougan E. K."/>
            <person name="Thang M."/>
            <person name="Chan C."/>
        </authorList>
    </citation>
    <scope>NUCLEOTIDE SEQUENCE [LARGE SCALE GENOMIC DNA]</scope>
</reference>
<dbReference type="Proteomes" id="UP001189429">
    <property type="component" value="Unassembled WGS sequence"/>
</dbReference>
<name>A0ABN9YC38_9DINO</name>
<sequence>GQVQEVSSAAWAPGALRLHTSCMAASRADPGDAFAAKRLLLGGTSAWYVPAHFEPVKKVSMCAHTEVLTFLDTESGSIVSVKKVKDAMRNLADAQRLLREVKVLRSARHENLLAVVDAYAPSSLKDVYVVTPAMQSSLHRVISSGQTLTWEHRRLLLHQILKGLLYLHSAGLVHRELRPSNILVNANCSLKICNFGLTRCREEEDGVAASEYRAPELLLGSRYTCAVDIWAAGCILGELAAGRAVFGGRDSLDQLRRILSVLGPPPAGDLDWIPSSGRELLQELLRTALRGGRPACWADVIPGSPGLELQTVESMLAFGPRRRPTALDMLRHPSLQPYHSEADEVRSESTFDLSFDRHALSDEELRGRLRDECRIFQHSQASPSTRLFTPEHRGARLGVVALPSCHSERGSAWSYSPLSSAGGEGLSPPFRAAGGSGQVAEAECTLASEASSSLVAAALEVGADAGGSQAFRAGFGPSQNSRSLTLRRSGID</sequence>
<dbReference type="InterPro" id="IPR000719">
    <property type="entry name" value="Prot_kinase_dom"/>
</dbReference>
<keyword evidence="1" id="KW-0547">Nucleotide-binding</keyword>
<evidence type="ECO:0000256" key="3">
    <source>
        <dbReference type="SAM" id="MobiDB-lite"/>
    </source>
</evidence>
<feature type="non-terminal residue" evidence="5">
    <location>
        <position position="1"/>
    </location>
</feature>
<comment type="caution">
    <text evidence="5">The sequence shown here is derived from an EMBL/GenBank/DDBJ whole genome shotgun (WGS) entry which is preliminary data.</text>
</comment>
<dbReference type="Gene3D" id="3.30.200.20">
    <property type="entry name" value="Phosphorylase Kinase, domain 1"/>
    <property type="match status" value="1"/>
</dbReference>
<organism evidence="5 6">
    <name type="scientific">Prorocentrum cordatum</name>
    <dbReference type="NCBI Taxonomy" id="2364126"/>
    <lineage>
        <taxon>Eukaryota</taxon>
        <taxon>Sar</taxon>
        <taxon>Alveolata</taxon>
        <taxon>Dinophyceae</taxon>
        <taxon>Prorocentrales</taxon>
        <taxon>Prorocentraceae</taxon>
        <taxon>Prorocentrum</taxon>
    </lineage>
</organism>
<dbReference type="InterPro" id="IPR050117">
    <property type="entry name" value="MAPK"/>
</dbReference>
<keyword evidence="2" id="KW-0067">ATP-binding</keyword>
<keyword evidence="6" id="KW-1185">Reference proteome</keyword>
<feature type="region of interest" description="Disordered" evidence="3">
    <location>
        <begin position="469"/>
        <end position="492"/>
    </location>
</feature>
<evidence type="ECO:0000256" key="2">
    <source>
        <dbReference type="ARBA" id="ARBA00022840"/>
    </source>
</evidence>
<dbReference type="SUPFAM" id="SSF56112">
    <property type="entry name" value="Protein kinase-like (PK-like)"/>
    <property type="match status" value="1"/>
</dbReference>
<accession>A0ABN9YC38</accession>
<gene>
    <name evidence="5" type="ORF">PCOR1329_LOCUS83702</name>
</gene>
<evidence type="ECO:0000256" key="1">
    <source>
        <dbReference type="ARBA" id="ARBA00022741"/>
    </source>
</evidence>
<dbReference type="EMBL" id="CAUYUJ010022160">
    <property type="protein sequence ID" value="CAK0909229.1"/>
    <property type="molecule type" value="Genomic_DNA"/>
</dbReference>
<feature type="domain" description="Protein kinase" evidence="4">
    <location>
        <begin position="53"/>
        <end position="335"/>
    </location>
</feature>
<dbReference type="PANTHER" id="PTHR24055">
    <property type="entry name" value="MITOGEN-ACTIVATED PROTEIN KINASE"/>
    <property type="match status" value="1"/>
</dbReference>
<evidence type="ECO:0000313" key="6">
    <source>
        <dbReference type="Proteomes" id="UP001189429"/>
    </source>
</evidence>
<feature type="compositionally biased region" description="Polar residues" evidence="3">
    <location>
        <begin position="477"/>
        <end position="486"/>
    </location>
</feature>
<evidence type="ECO:0000259" key="4">
    <source>
        <dbReference type="PROSITE" id="PS50011"/>
    </source>
</evidence>
<protein>
    <recommendedName>
        <fullName evidence="4">Protein kinase domain-containing protein</fullName>
    </recommendedName>
</protein>
<proteinExistence type="predicted"/>
<dbReference type="InterPro" id="IPR011009">
    <property type="entry name" value="Kinase-like_dom_sf"/>
</dbReference>
<evidence type="ECO:0000313" key="5">
    <source>
        <dbReference type="EMBL" id="CAK0909229.1"/>
    </source>
</evidence>
<dbReference type="PROSITE" id="PS50011">
    <property type="entry name" value="PROTEIN_KINASE_DOM"/>
    <property type="match status" value="1"/>
</dbReference>